<feature type="domain" description="Amine oxidase" evidence="1">
    <location>
        <begin position="34"/>
        <end position="532"/>
    </location>
</feature>
<protein>
    <submittedName>
        <fullName evidence="2">Amine oxidase</fullName>
    </submittedName>
</protein>
<organism evidence="2 3">
    <name type="scientific">Rhodocollybia butyracea</name>
    <dbReference type="NCBI Taxonomy" id="206335"/>
    <lineage>
        <taxon>Eukaryota</taxon>
        <taxon>Fungi</taxon>
        <taxon>Dikarya</taxon>
        <taxon>Basidiomycota</taxon>
        <taxon>Agaricomycotina</taxon>
        <taxon>Agaricomycetes</taxon>
        <taxon>Agaricomycetidae</taxon>
        <taxon>Agaricales</taxon>
        <taxon>Marasmiineae</taxon>
        <taxon>Omphalotaceae</taxon>
        <taxon>Rhodocollybia</taxon>
    </lineage>
</organism>
<dbReference type="InterPro" id="IPR050281">
    <property type="entry name" value="Flavin_monoamine_oxidase"/>
</dbReference>
<evidence type="ECO:0000259" key="1">
    <source>
        <dbReference type="Pfam" id="PF01593"/>
    </source>
</evidence>
<dbReference type="Pfam" id="PF01593">
    <property type="entry name" value="Amino_oxidase"/>
    <property type="match status" value="1"/>
</dbReference>
<dbReference type="AlphaFoldDB" id="A0A9P5UBW4"/>
<dbReference type="Gene3D" id="1.10.10.1620">
    <property type="match status" value="1"/>
</dbReference>
<dbReference type="GO" id="GO:0001716">
    <property type="term" value="F:L-amino-acid oxidase activity"/>
    <property type="evidence" value="ECO:0007669"/>
    <property type="project" value="TreeGrafter"/>
</dbReference>
<reference evidence="2" key="1">
    <citation type="submission" date="2020-11" db="EMBL/GenBank/DDBJ databases">
        <authorList>
            <consortium name="DOE Joint Genome Institute"/>
            <person name="Ahrendt S."/>
            <person name="Riley R."/>
            <person name="Andreopoulos W."/>
            <person name="Labutti K."/>
            <person name="Pangilinan J."/>
            <person name="Ruiz-Duenas F.J."/>
            <person name="Barrasa J.M."/>
            <person name="Sanchez-Garcia M."/>
            <person name="Camarero S."/>
            <person name="Miyauchi S."/>
            <person name="Serrano A."/>
            <person name="Linde D."/>
            <person name="Babiker R."/>
            <person name="Drula E."/>
            <person name="Ayuso-Fernandez I."/>
            <person name="Pacheco R."/>
            <person name="Padilla G."/>
            <person name="Ferreira P."/>
            <person name="Barriuso J."/>
            <person name="Kellner H."/>
            <person name="Castanera R."/>
            <person name="Alfaro M."/>
            <person name="Ramirez L."/>
            <person name="Pisabarro A.G."/>
            <person name="Kuo A."/>
            <person name="Tritt A."/>
            <person name="Lipzen A."/>
            <person name="He G."/>
            <person name="Yan M."/>
            <person name="Ng V."/>
            <person name="Cullen D."/>
            <person name="Martin F."/>
            <person name="Rosso M.-N."/>
            <person name="Henrissat B."/>
            <person name="Hibbett D."/>
            <person name="Martinez A.T."/>
            <person name="Grigoriev I.V."/>
        </authorList>
    </citation>
    <scope>NUCLEOTIDE SEQUENCE</scope>
    <source>
        <strain evidence="2">AH 40177</strain>
    </source>
</reference>
<comment type="caution">
    <text evidence="2">The sequence shown here is derived from an EMBL/GenBank/DDBJ whole genome shotgun (WGS) entry which is preliminary data.</text>
</comment>
<accession>A0A9P5UBW4</accession>
<dbReference type="GO" id="GO:0009063">
    <property type="term" value="P:amino acid catabolic process"/>
    <property type="evidence" value="ECO:0007669"/>
    <property type="project" value="TreeGrafter"/>
</dbReference>
<evidence type="ECO:0000313" key="2">
    <source>
        <dbReference type="EMBL" id="KAF9073502.1"/>
    </source>
</evidence>
<dbReference type="PANTHER" id="PTHR10742:SF342">
    <property type="entry name" value="AMINE OXIDASE"/>
    <property type="match status" value="1"/>
</dbReference>
<dbReference type="Gene3D" id="3.90.660.10">
    <property type="match status" value="1"/>
</dbReference>
<sequence length="595" mass="67789">MSWTYRRITVAEMKSWLEWLDRLISRPVPFLLPERVGGRIFTHQFGPLEGGSQTDAAKYEYFDAGAMRFHKSPFMKRLTDLVERLGSLTEIPYVFADEHQATFLSYNGISITRKDESLGIDPDPFKVRQALIQPSNQPQTELEWLLVPSSAQRWLTEVALEEPRSLFKKDVPIQEAIRQLFEKYDCYTMRSWLTSRVFPPMTKPLTFPQIAWLRRSTDQVERLTRHSQKSSSVRRYRMTGQVKKLPNGTASSAWLQISRSLRYIPNNESSGGSSQLPLAMEQKIKSEVKKNHSVTLIRENKSTSQSPSSMTVVTNNDSCKEYAAVLCTLPFGCLSAMDLTGCSIMTENYSQWSSIRELKYTPAIKIGMRFKSPWWEERLGIIGGQSFSDLPLRRIAYPSYPKGHSKSNCLIASYCLLTDSLRLSSLVENPKTGTASATLIRLVMRDLAIIHNLDVKDIEEYYDDNGENCFVWDWNQDPFTMGGFAFYGPTQFFHQHQAMMQPAANGKLFFSGEALSSAHGWVVGALESAWNCVSTFLQSHQLKDEDGKLLHDKFLQQWPDLSNILGLKDEFVKLSFGSEKDIDRTAPDVSKCVMS</sequence>
<dbReference type="SUPFAM" id="SSF51905">
    <property type="entry name" value="FAD/NAD(P)-binding domain"/>
    <property type="match status" value="1"/>
</dbReference>
<name>A0A9P5UBW4_9AGAR</name>
<dbReference type="InterPro" id="IPR002937">
    <property type="entry name" value="Amino_oxidase"/>
</dbReference>
<evidence type="ECO:0000313" key="3">
    <source>
        <dbReference type="Proteomes" id="UP000772434"/>
    </source>
</evidence>
<dbReference type="OrthoDB" id="7777654at2759"/>
<dbReference type="SUPFAM" id="SSF54373">
    <property type="entry name" value="FAD-linked reductases, C-terminal domain"/>
    <property type="match status" value="1"/>
</dbReference>
<proteinExistence type="predicted"/>
<gene>
    <name evidence="2" type="ORF">BDP27DRAFT_1444855</name>
</gene>
<keyword evidence="3" id="KW-1185">Reference proteome</keyword>
<dbReference type="PANTHER" id="PTHR10742">
    <property type="entry name" value="FLAVIN MONOAMINE OXIDASE"/>
    <property type="match status" value="1"/>
</dbReference>
<dbReference type="EMBL" id="JADNRY010000017">
    <property type="protein sequence ID" value="KAF9073502.1"/>
    <property type="molecule type" value="Genomic_DNA"/>
</dbReference>
<dbReference type="Proteomes" id="UP000772434">
    <property type="component" value="Unassembled WGS sequence"/>
</dbReference>
<dbReference type="InterPro" id="IPR036188">
    <property type="entry name" value="FAD/NAD-bd_sf"/>
</dbReference>